<dbReference type="InterPro" id="IPR011989">
    <property type="entry name" value="ARM-like"/>
</dbReference>
<dbReference type="Gene3D" id="3.40.50.300">
    <property type="entry name" value="P-loop containing nucleotide triphosphate hydrolases"/>
    <property type="match status" value="1"/>
</dbReference>
<dbReference type="Pfam" id="PF06985">
    <property type="entry name" value="HET"/>
    <property type="match status" value="1"/>
</dbReference>
<dbReference type="SUPFAM" id="SSF52540">
    <property type="entry name" value="P-loop containing nucleoside triphosphate hydrolases"/>
    <property type="match status" value="1"/>
</dbReference>
<dbReference type="PANTHER" id="PTHR10622:SF11">
    <property type="entry name" value="HET-DOMAIN-CONTAINING PROTEIN"/>
    <property type="match status" value="1"/>
</dbReference>
<dbReference type="InterPro" id="IPR055496">
    <property type="entry name" value="DUF7068"/>
</dbReference>
<gene>
    <name evidence="3" type="ORF">CSOL1703_00012695</name>
</gene>
<dbReference type="InterPro" id="IPR010730">
    <property type="entry name" value="HET"/>
</dbReference>
<proteinExistence type="predicted"/>
<reference evidence="3" key="1">
    <citation type="submission" date="2021-10" db="EMBL/GenBank/DDBJ databases">
        <authorList>
            <person name="Piombo E."/>
        </authorList>
    </citation>
    <scope>NUCLEOTIDE SEQUENCE</scope>
</reference>
<dbReference type="PANTHER" id="PTHR10622">
    <property type="entry name" value="HET DOMAIN-CONTAINING PROTEIN"/>
    <property type="match status" value="1"/>
</dbReference>
<name>A0A9N9W9Q3_9HYPO</name>
<evidence type="ECO:0000313" key="4">
    <source>
        <dbReference type="Proteomes" id="UP000775872"/>
    </source>
</evidence>
<evidence type="ECO:0000256" key="1">
    <source>
        <dbReference type="SAM" id="MobiDB-lite"/>
    </source>
</evidence>
<dbReference type="InterPro" id="IPR004155">
    <property type="entry name" value="PBS_lyase_HEAT"/>
</dbReference>
<keyword evidence="4" id="KW-1185">Reference proteome</keyword>
<dbReference type="InterPro" id="IPR007111">
    <property type="entry name" value="NACHT_NTPase"/>
</dbReference>
<dbReference type="SUPFAM" id="SSF48371">
    <property type="entry name" value="ARM repeat"/>
    <property type="match status" value="1"/>
</dbReference>
<dbReference type="InterPro" id="IPR027417">
    <property type="entry name" value="P-loop_NTPase"/>
</dbReference>
<dbReference type="Pfam" id="PF23238">
    <property type="entry name" value="DUF7068"/>
    <property type="match status" value="1"/>
</dbReference>
<comment type="caution">
    <text evidence="3">The sequence shown here is derived from an EMBL/GenBank/DDBJ whole genome shotgun (WGS) entry which is preliminary data.</text>
</comment>
<evidence type="ECO:0000313" key="3">
    <source>
        <dbReference type="EMBL" id="CAH0046060.1"/>
    </source>
</evidence>
<dbReference type="Gene3D" id="1.25.10.10">
    <property type="entry name" value="Leucine-rich Repeat Variant"/>
    <property type="match status" value="2"/>
</dbReference>
<accession>A0A9N9W9Q3</accession>
<dbReference type="EMBL" id="CABFOC020000013">
    <property type="protein sequence ID" value="CAH0046060.1"/>
    <property type="molecule type" value="Genomic_DNA"/>
</dbReference>
<protein>
    <recommendedName>
        <fullName evidence="2">NACHT domain-containing protein</fullName>
    </recommendedName>
</protein>
<dbReference type="Proteomes" id="UP000775872">
    <property type="component" value="Unassembled WGS sequence"/>
</dbReference>
<dbReference type="PROSITE" id="PS50837">
    <property type="entry name" value="NACHT"/>
    <property type="match status" value="1"/>
</dbReference>
<dbReference type="Pfam" id="PF05729">
    <property type="entry name" value="NACHT"/>
    <property type="match status" value="1"/>
</dbReference>
<feature type="region of interest" description="Disordered" evidence="1">
    <location>
        <begin position="1278"/>
        <end position="1307"/>
    </location>
</feature>
<evidence type="ECO:0000259" key="2">
    <source>
        <dbReference type="PROSITE" id="PS50837"/>
    </source>
</evidence>
<dbReference type="OrthoDB" id="427518at2759"/>
<dbReference type="InterPro" id="IPR026003">
    <property type="entry name" value="Cohesin_HEAT"/>
</dbReference>
<dbReference type="Pfam" id="PF13646">
    <property type="entry name" value="HEAT_2"/>
    <property type="match status" value="3"/>
</dbReference>
<organism evidence="3 4">
    <name type="scientific">Clonostachys solani</name>
    <dbReference type="NCBI Taxonomy" id="160281"/>
    <lineage>
        <taxon>Eukaryota</taxon>
        <taxon>Fungi</taxon>
        <taxon>Dikarya</taxon>
        <taxon>Ascomycota</taxon>
        <taxon>Pezizomycotina</taxon>
        <taxon>Sordariomycetes</taxon>
        <taxon>Hypocreomycetidae</taxon>
        <taxon>Hypocreales</taxon>
        <taxon>Bionectriaceae</taxon>
        <taxon>Clonostachys</taxon>
    </lineage>
</organism>
<dbReference type="Pfam" id="PF12765">
    <property type="entry name" value="Cohesin_HEAT"/>
    <property type="match status" value="1"/>
</dbReference>
<feature type="domain" description="NACHT" evidence="2">
    <location>
        <begin position="342"/>
        <end position="479"/>
    </location>
</feature>
<sequence length="1307" mass="148290">MRLLECNGGGVRLMEFQPGSIPEYAILSHTWGSDGDEVTYSDMIAGIAPQKVGYDKITFCREQAKRDKLRYFWIDTCCINKNNGPELLASLNSMFAWYKDSKKCYVYLSDVSKRTEQPGLESGIASWELAFRNSRWYTRGWTLQELIAPRSVTFYSKEGHFLGDKTTLESLIHDITRIPAMALQGSPLSHFTVEDRFAWMKSRTTKEPEDMAYALQGIFDIFLPMMYGCGKTQAMQTLRRSIHDDEIARLSVTDADTYLRNDHYNDERLKIERLSRARLSMRHCYINLAIIKRGRGKLMEEEPQGESSPFEIAHRLKIQDLKEDIKADLATLFDTCQDSDNRRILIRGRAGVGKTTLCKKIVFEFERHELWNNLFERILWFPLRGLKTWASNNCNLREFLHHFYFRHHQFGVALADRLASAIDFDGHRYENAKTLFILDGLDEVANTWNPGDAKYDFLVRLLNQPNVIITSRPHAQIPEHVARHIDLEVETIGFYAKQVEEYLQMAFGDTEKAAKAQEVLRTFPLIESLVRIPILLDAFCFTWDTLSLTGNHTTRQTMTSFYQAIVEELLRKDVVRSEKPNGQPVTETTAAGLLACQLEAQSEEQLRLLEDLAFTGMFHDMIDFEPRHRNVVLEKYGHHRNITLVDQCLRSSFLRTSDFNETTGSVSYHFLHLTFQEFFAAKYFVRQWTSERQIVCLDLGSRTTRAMQRDDFLARYKYEPRYDIFWRFVAGSIDAQGQEEVTRFFRMLEDPQSRDVLGPVHQRLIMHCLAEVSLQTSLRADLELKLEKWLVFEIKLKKKSTFPRESEFPESIFAKIADSEDTRTICEVLEALRRRTTIANTLLPPILTWLNDLNKAVRRLAAFALHSRASDPQVQGALLNRLDDDDNGFVRAAIANALRSQASNPQVQQALLERLDDDHDFARRYAAIALRSRVSDPQVQQALLNRLNDNGPLARGAVAKALGSRASDPQVQQALLKQLRDDDSLTRDVAADALSSQASNPQMQQALLNQLKDDMARVRQAAAIALSSQESSPQVQQALINRLNNDAAAEVREAAASALSCKASSTQVQQALLTQLKDDNAGVRRAVVYALSSQLSSTQVQQALINRLDDNDTDVRRTTANALSSRASNPQVQQVLLNRLSDNMSPVRGAAADALRSRTSDPQVQQALISRLNDDAAADVRKIAAAALSSEASSPQVQQALIGRLNDNVPAERALLDALHLTGFGPFDKRHIKQFYAGALDRGFESHYCWQLQPNGLRVVTPQKTSDLTVTGEHITCVKEAREENGTPDAEEPNERKRKREDDSSAG</sequence>
<dbReference type="InterPro" id="IPR016024">
    <property type="entry name" value="ARM-type_fold"/>
</dbReference>
<dbReference type="SMART" id="SM00567">
    <property type="entry name" value="EZ_HEAT"/>
    <property type="match status" value="9"/>
</dbReference>